<evidence type="ECO:0000313" key="1">
    <source>
        <dbReference type="EMBL" id="KAB2591692.1"/>
    </source>
</evidence>
<organism evidence="1 2">
    <name type="scientific">Streptomyces arboris</name>
    <dbReference type="NCBI Taxonomy" id="2600619"/>
    <lineage>
        <taxon>Bacteria</taxon>
        <taxon>Bacillati</taxon>
        <taxon>Actinomycetota</taxon>
        <taxon>Actinomycetes</taxon>
        <taxon>Kitasatosporales</taxon>
        <taxon>Streptomycetaceae</taxon>
        <taxon>Streptomyces</taxon>
    </lineage>
</organism>
<reference evidence="1 2" key="1">
    <citation type="submission" date="2019-09" db="EMBL/GenBank/DDBJ databases">
        <authorList>
            <person name="Liu P."/>
        </authorList>
    </citation>
    <scope>NUCLEOTIDE SEQUENCE [LARGE SCALE GENOMIC DNA]</scope>
    <source>
        <strain evidence="1 2">TRM68085</strain>
    </source>
</reference>
<dbReference type="Pfam" id="PF15575">
    <property type="entry name" value="Imm49"/>
    <property type="match status" value="1"/>
</dbReference>
<name>A0A5N5ESM6_9ACTN</name>
<proteinExistence type="predicted"/>
<evidence type="ECO:0000313" key="2">
    <source>
        <dbReference type="Proteomes" id="UP000326907"/>
    </source>
</evidence>
<dbReference type="Proteomes" id="UP000326907">
    <property type="component" value="Unassembled WGS sequence"/>
</dbReference>
<gene>
    <name evidence="1" type="ORF">F5983_14495</name>
</gene>
<comment type="caution">
    <text evidence="1">The sequence shown here is derived from an EMBL/GenBank/DDBJ whole genome shotgun (WGS) entry which is preliminary data.</text>
</comment>
<dbReference type="InterPro" id="IPR029074">
    <property type="entry name" value="Imm49"/>
</dbReference>
<dbReference type="RefSeq" id="WP_151510681.1">
    <property type="nucleotide sequence ID" value="NZ_JBMVCA010000003.1"/>
</dbReference>
<protein>
    <recommendedName>
        <fullName evidence="3">Immunity 49 family protein</fullName>
    </recommendedName>
</protein>
<dbReference type="EMBL" id="VYUA01000011">
    <property type="protein sequence ID" value="KAB2591692.1"/>
    <property type="molecule type" value="Genomic_DNA"/>
</dbReference>
<evidence type="ECO:0008006" key="3">
    <source>
        <dbReference type="Google" id="ProtNLM"/>
    </source>
</evidence>
<sequence length="284" mass="31936">MTVTVGRHTVPQIDEQVTERLNEELERSIQNLDSSPAVFGMALNEAVLQMQVHQALNPRGNRFATWDATVSAMQVGTAAFAAASITEGQIETRIDHEMRTINATGPQFYANAGNWLTSLWLVLVCRDQQRMDQMCQVPLDLLRASGAEGDEYVFHWVDALQTYWQERPGLPEKLTDAIEQSHPDVATIAPRDLLQNVLYPPINLFYKFFRKDHDGFNEALVEALELHKTYWNAPERAGDIAGFLALGPLAVACLAYDAGFPIEVESDYLPIRLLDRSWVGEFDT</sequence>
<dbReference type="AlphaFoldDB" id="A0A5N5ESM6"/>
<accession>A0A5N5ESM6</accession>
<keyword evidence="2" id="KW-1185">Reference proteome</keyword>